<evidence type="ECO:0000313" key="2">
    <source>
        <dbReference type="EMBL" id="HIY27022.1"/>
    </source>
</evidence>
<dbReference type="EMBL" id="DXDU01000120">
    <property type="protein sequence ID" value="HIY27022.1"/>
    <property type="molecule type" value="Genomic_DNA"/>
</dbReference>
<evidence type="ECO:0000313" key="3">
    <source>
        <dbReference type="Proteomes" id="UP000823915"/>
    </source>
</evidence>
<dbReference type="AlphaFoldDB" id="A0A9D1YE55"/>
<feature type="transmembrane region" description="Helical" evidence="1">
    <location>
        <begin position="40"/>
        <end position="61"/>
    </location>
</feature>
<comment type="caution">
    <text evidence="2">The sequence shown here is derived from an EMBL/GenBank/DDBJ whole genome shotgun (WGS) entry which is preliminary data.</text>
</comment>
<keyword evidence="1" id="KW-0812">Transmembrane</keyword>
<keyword evidence="1" id="KW-1133">Transmembrane helix</keyword>
<keyword evidence="1" id="KW-0472">Membrane</keyword>
<protein>
    <submittedName>
        <fullName evidence="2">Uncharacterized protein</fullName>
    </submittedName>
</protein>
<proteinExistence type="predicted"/>
<accession>A0A9D1YE55</accession>
<name>A0A9D1YE55_9FIRM</name>
<dbReference type="Proteomes" id="UP000823915">
    <property type="component" value="Unassembled WGS sequence"/>
</dbReference>
<evidence type="ECO:0000256" key="1">
    <source>
        <dbReference type="SAM" id="Phobius"/>
    </source>
</evidence>
<organism evidence="2 3">
    <name type="scientific">Candidatus Acutalibacter pullistercoris</name>
    <dbReference type="NCBI Taxonomy" id="2838418"/>
    <lineage>
        <taxon>Bacteria</taxon>
        <taxon>Bacillati</taxon>
        <taxon>Bacillota</taxon>
        <taxon>Clostridia</taxon>
        <taxon>Eubacteriales</taxon>
        <taxon>Acutalibacteraceae</taxon>
        <taxon>Acutalibacter</taxon>
    </lineage>
</organism>
<sequence>MRQGKGGWDWRRVWGVILLVVGAVLVFLSRLGNRAPLQEFVSGLLLGLGLGAAVLGLFFLLRTLPWK</sequence>
<gene>
    <name evidence="2" type="ORF">H9838_07630</name>
</gene>
<feature type="transmembrane region" description="Helical" evidence="1">
    <location>
        <begin position="12"/>
        <end position="28"/>
    </location>
</feature>
<reference evidence="2" key="2">
    <citation type="submission" date="2021-04" db="EMBL/GenBank/DDBJ databases">
        <authorList>
            <person name="Gilroy R."/>
        </authorList>
    </citation>
    <scope>NUCLEOTIDE SEQUENCE</scope>
    <source>
        <strain evidence="2">1282</strain>
    </source>
</reference>
<reference evidence="2" key="1">
    <citation type="journal article" date="2021" name="PeerJ">
        <title>Extensive microbial diversity within the chicken gut microbiome revealed by metagenomics and culture.</title>
        <authorList>
            <person name="Gilroy R."/>
            <person name="Ravi A."/>
            <person name="Getino M."/>
            <person name="Pursley I."/>
            <person name="Horton D.L."/>
            <person name="Alikhan N.F."/>
            <person name="Baker D."/>
            <person name="Gharbi K."/>
            <person name="Hall N."/>
            <person name="Watson M."/>
            <person name="Adriaenssens E.M."/>
            <person name="Foster-Nyarko E."/>
            <person name="Jarju S."/>
            <person name="Secka A."/>
            <person name="Antonio M."/>
            <person name="Oren A."/>
            <person name="Chaudhuri R.R."/>
            <person name="La Ragione R."/>
            <person name="Hildebrand F."/>
            <person name="Pallen M.J."/>
        </authorList>
    </citation>
    <scope>NUCLEOTIDE SEQUENCE</scope>
    <source>
        <strain evidence="2">1282</strain>
    </source>
</reference>